<keyword evidence="2" id="KW-0812">Transmembrane</keyword>
<feature type="region of interest" description="Disordered" evidence="1">
    <location>
        <begin position="76"/>
        <end position="192"/>
    </location>
</feature>
<gene>
    <name evidence="3" type="ORF">SLS53_003352</name>
</gene>
<dbReference type="AlphaFoldDB" id="A0AAN9YGZ3"/>
<evidence type="ECO:0000256" key="1">
    <source>
        <dbReference type="SAM" id="MobiDB-lite"/>
    </source>
</evidence>
<name>A0AAN9YGZ3_9PEZI</name>
<evidence type="ECO:0000256" key="2">
    <source>
        <dbReference type="SAM" id="Phobius"/>
    </source>
</evidence>
<reference evidence="3 4" key="1">
    <citation type="journal article" date="2023" name="PLoS ONE">
        <title>Cytospora paraplurivora sp. nov. isolated from orchards with fruit tree decline syndrome in Ontario, Canada.</title>
        <authorList>
            <person name="Ilyukhin E."/>
            <person name="Nguyen H.D.T."/>
            <person name="Castle A.J."/>
            <person name="Ellouze W."/>
        </authorList>
    </citation>
    <scope>NUCLEOTIDE SEQUENCE [LARGE SCALE GENOMIC DNA]</scope>
    <source>
        <strain evidence="3 4">FDS-564</strain>
    </source>
</reference>
<proteinExistence type="predicted"/>
<organism evidence="3 4">
    <name type="scientific">Cytospora paraplurivora</name>
    <dbReference type="NCBI Taxonomy" id="2898453"/>
    <lineage>
        <taxon>Eukaryota</taxon>
        <taxon>Fungi</taxon>
        <taxon>Dikarya</taxon>
        <taxon>Ascomycota</taxon>
        <taxon>Pezizomycotina</taxon>
        <taxon>Sordariomycetes</taxon>
        <taxon>Sordariomycetidae</taxon>
        <taxon>Diaporthales</taxon>
        <taxon>Cytosporaceae</taxon>
        <taxon>Cytospora</taxon>
    </lineage>
</organism>
<keyword evidence="2" id="KW-1133">Transmembrane helix</keyword>
<evidence type="ECO:0000313" key="3">
    <source>
        <dbReference type="EMBL" id="KAK7744468.1"/>
    </source>
</evidence>
<protein>
    <submittedName>
        <fullName evidence="3">Uncharacterized protein</fullName>
    </submittedName>
</protein>
<feature type="transmembrane region" description="Helical" evidence="2">
    <location>
        <begin position="20"/>
        <end position="40"/>
    </location>
</feature>
<keyword evidence="2" id="KW-0472">Membrane</keyword>
<dbReference type="EMBL" id="JAJSPL020000010">
    <property type="protein sequence ID" value="KAK7744468.1"/>
    <property type="molecule type" value="Genomic_DNA"/>
</dbReference>
<sequence length="192" mass="19811">MNDTISDAGGNSGSSPPSFIWVIIPLVVVLFTGALIAILYRVIMRCRWRKTGGDAEQTAGGLGTTMLEVEDATAWARGHTRQGPALDTSINRSSDRNPSRSATQPPEGLNELGEAPPPYGEGGETQPKSYMVEMDEVRDAGEGPSAPQGSGGQGGLSAGSEPPAYEESAVGGSGGTTTSLREPPAAVVSQPR</sequence>
<comment type="caution">
    <text evidence="3">The sequence shown here is derived from an EMBL/GenBank/DDBJ whole genome shotgun (WGS) entry which is preliminary data.</text>
</comment>
<dbReference type="Proteomes" id="UP001320245">
    <property type="component" value="Unassembled WGS sequence"/>
</dbReference>
<accession>A0AAN9YGZ3</accession>
<evidence type="ECO:0000313" key="4">
    <source>
        <dbReference type="Proteomes" id="UP001320245"/>
    </source>
</evidence>
<keyword evidence="4" id="KW-1185">Reference proteome</keyword>